<protein>
    <submittedName>
        <fullName evidence="5">Nucleoporin</fullName>
    </submittedName>
</protein>
<evidence type="ECO:0000259" key="2">
    <source>
        <dbReference type="Pfam" id="PF23354"/>
    </source>
</evidence>
<gene>
    <name evidence="3" type="ORF">HDID_LOCUS669</name>
</gene>
<dbReference type="EMBL" id="UYSG01000093">
    <property type="protein sequence ID" value="VDL17279.1"/>
    <property type="molecule type" value="Genomic_DNA"/>
</dbReference>
<evidence type="ECO:0000313" key="5">
    <source>
        <dbReference type="WBParaSite" id="HDID_0000066801-mRNA-1"/>
    </source>
</evidence>
<name>A0A0R3S8Z3_HYMDI</name>
<evidence type="ECO:0000313" key="4">
    <source>
        <dbReference type="Proteomes" id="UP000274504"/>
    </source>
</evidence>
<dbReference type="STRING" id="6216.A0A0R3S8Z3"/>
<reference evidence="3 4" key="2">
    <citation type="submission" date="2018-11" db="EMBL/GenBank/DDBJ databases">
        <authorList>
            <consortium name="Pathogen Informatics"/>
        </authorList>
    </citation>
    <scope>NUCLEOTIDE SEQUENCE [LARGE SCALE GENOMIC DNA]</scope>
</reference>
<evidence type="ECO:0000313" key="3">
    <source>
        <dbReference type="EMBL" id="VDL17279.1"/>
    </source>
</evidence>
<reference evidence="5" key="1">
    <citation type="submission" date="2017-02" db="UniProtKB">
        <authorList>
            <consortium name="WormBaseParasite"/>
        </authorList>
    </citation>
    <scope>IDENTIFICATION</scope>
</reference>
<dbReference type="AlphaFoldDB" id="A0A0R3S8Z3"/>
<dbReference type="GO" id="GO:0005643">
    <property type="term" value="C:nuclear pore"/>
    <property type="evidence" value="ECO:0007669"/>
    <property type="project" value="UniProtKB-ARBA"/>
</dbReference>
<feature type="domain" description="NUP160 middle TPR" evidence="2">
    <location>
        <begin position="133"/>
        <end position="211"/>
    </location>
</feature>
<organism evidence="5">
    <name type="scientific">Hymenolepis diminuta</name>
    <name type="common">Rat tapeworm</name>
    <dbReference type="NCBI Taxonomy" id="6216"/>
    <lineage>
        <taxon>Eukaryota</taxon>
        <taxon>Metazoa</taxon>
        <taxon>Spiralia</taxon>
        <taxon>Lophotrochozoa</taxon>
        <taxon>Platyhelminthes</taxon>
        <taxon>Cestoda</taxon>
        <taxon>Eucestoda</taxon>
        <taxon>Cyclophyllidea</taxon>
        <taxon>Hymenolepididae</taxon>
        <taxon>Hymenolepis</taxon>
    </lineage>
</organism>
<sequence>MQTTGSTTNLFPVSAIRTDDVAFRTIAQHLSELEAVLRTRIFRHELNLGNIDRAHEQRDCLHLLITELCDRQMAPRLINLEYGSLENELISTLESRARASDVLPKIPPRRQTLRAPTGDGHTNEFQLREKPGNIFYDVLYAYYVRRSRFHSAAEVCFEQVIRLAEEAALLPPTLPRRARFDGNAGGAGSRALLVLQHQAFCLADCINTLELLPAKDQWIIRPDTNIALVDSVEVIRCLLAYIQPFTCRLYLNLPVNAQDPYDLGESIAWAFEGADEIRSENDLPSGSGEVEPEIPIRHAEGRKILELVDLKHQYLVVQARLRLTQVSWDQGILQVGSTFLPDLYSALIATALYDEAFKLLLTFSLDPELLITAIASRCVALTEAKQASNDGLAPYLPALTNITSPLSVERDLVIKSIAALSDYFNPDRGLLMEVNRKNDLLNLYWSLLKVILTNIHGEDVITSGSKWGLHLLACKVLLTGSLNQATSTVQLPGWLMHLMLSSGQSGPVIPLLRLLLDHKNLREACRLALALLASATGPETGQCPALLKKADLHLLQLNLHSAPKRVHSSSVYIPHGLLFYLMDSLAAIGQNDSLYAYMHKELEASMKKYYSILSSVETMRRSVVLR</sequence>
<dbReference type="InterPro" id="IPR021717">
    <property type="entry name" value="Nucleoporin_Nup160"/>
</dbReference>
<feature type="domain" description="NUP160 middle TPR" evidence="2">
    <location>
        <begin position="18"/>
        <end position="103"/>
    </location>
</feature>
<dbReference type="GO" id="GO:0017056">
    <property type="term" value="F:structural constituent of nuclear pore"/>
    <property type="evidence" value="ECO:0007669"/>
    <property type="project" value="TreeGrafter"/>
</dbReference>
<dbReference type="PANTHER" id="PTHR21286:SF0">
    <property type="entry name" value="NUCLEAR PORE COMPLEX PROTEIN NUP160"/>
    <property type="match status" value="1"/>
</dbReference>
<dbReference type="InterPro" id="IPR056535">
    <property type="entry name" value="TPR_NUP160_M"/>
</dbReference>
<dbReference type="Pfam" id="PF23347">
    <property type="entry name" value="TPR_Nup160_C"/>
    <property type="match status" value="1"/>
</dbReference>
<dbReference type="Proteomes" id="UP000274504">
    <property type="component" value="Unassembled WGS sequence"/>
</dbReference>
<dbReference type="PANTHER" id="PTHR21286">
    <property type="entry name" value="NUCLEAR PORE COMPLEX PROTEIN NUP160"/>
    <property type="match status" value="1"/>
</dbReference>
<feature type="domain" description="NUP160 C-terminal TPR" evidence="1">
    <location>
        <begin position="306"/>
        <end position="386"/>
    </location>
</feature>
<evidence type="ECO:0000259" key="1">
    <source>
        <dbReference type="Pfam" id="PF23347"/>
    </source>
</evidence>
<dbReference type="Pfam" id="PF23354">
    <property type="entry name" value="TPR_NUP160_120_M"/>
    <property type="match status" value="2"/>
</dbReference>
<dbReference type="WBParaSite" id="HDID_0000066801-mRNA-1">
    <property type="protein sequence ID" value="HDID_0000066801-mRNA-1"/>
    <property type="gene ID" value="HDID_0000066801"/>
</dbReference>
<dbReference type="InterPro" id="IPR056536">
    <property type="entry name" value="TPR_NUP160_C"/>
</dbReference>
<accession>A0A0R3S8Z3</accession>
<dbReference type="OrthoDB" id="67716at2759"/>
<proteinExistence type="predicted"/>